<protein>
    <submittedName>
        <fullName evidence="1">Uncharacterized protein</fullName>
    </submittedName>
</protein>
<dbReference type="AlphaFoldDB" id="A0AAP7IG44"/>
<organism evidence="1 2">
    <name type="scientific">Staphylococcus equorum</name>
    <dbReference type="NCBI Taxonomy" id="246432"/>
    <lineage>
        <taxon>Bacteria</taxon>
        <taxon>Bacillati</taxon>
        <taxon>Bacillota</taxon>
        <taxon>Bacilli</taxon>
        <taxon>Bacillales</taxon>
        <taxon>Staphylococcaceae</taxon>
        <taxon>Staphylococcus</taxon>
    </lineage>
</organism>
<dbReference type="Proteomes" id="UP000095464">
    <property type="component" value="Unassembled WGS sequence"/>
</dbReference>
<evidence type="ECO:0000313" key="1">
    <source>
        <dbReference type="EMBL" id="OEK58946.1"/>
    </source>
</evidence>
<reference evidence="2" key="1">
    <citation type="submission" date="2015-11" db="EMBL/GenBank/DDBJ databases">
        <title>Genomic diversity of Staphylococcus saprophyticus strains from urinary tract infections, animal surfaces, and fermented foods.</title>
        <authorList>
            <person name="Wolfe B.E."/>
        </authorList>
    </citation>
    <scope>NUCLEOTIDE SEQUENCE [LARGE SCALE GENOMIC DNA]</scope>
    <source>
        <strain evidence="2">738_7</strain>
    </source>
</reference>
<proteinExistence type="predicted"/>
<accession>A0AAP7IG44</accession>
<dbReference type="RefSeq" id="WP_069854346.1">
    <property type="nucleotide sequence ID" value="NZ_LNPX01000004.1"/>
</dbReference>
<name>A0AAP7IG44_9STAP</name>
<sequence>MLDVKESIEKRKKEGKSLIKFQVIGSKEKLGITGQLDELGYEYEVYDLRESGMVETPYNILVGI</sequence>
<dbReference type="EMBL" id="LNPX01000004">
    <property type="protein sequence ID" value="OEK58946.1"/>
    <property type="molecule type" value="Genomic_DNA"/>
</dbReference>
<gene>
    <name evidence="1" type="ORF">ASS94_01065</name>
</gene>
<comment type="caution">
    <text evidence="1">The sequence shown here is derived from an EMBL/GenBank/DDBJ whole genome shotgun (WGS) entry which is preliminary data.</text>
</comment>
<evidence type="ECO:0000313" key="2">
    <source>
        <dbReference type="Proteomes" id="UP000095464"/>
    </source>
</evidence>